<dbReference type="SUPFAM" id="SSF51306">
    <property type="entry name" value="LexA/Signal peptidase"/>
    <property type="match status" value="1"/>
</dbReference>
<dbReference type="Proteomes" id="UP000245506">
    <property type="component" value="Unassembled WGS sequence"/>
</dbReference>
<dbReference type="InterPro" id="IPR019758">
    <property type="entry name" value="Pept_S26A_signal_pept_1_CS"/>
</dbReference>
<evidence type="ECO:0000256" key="7">
    <source>
        <dbReference type="PIRSR" id="PIRSR600223-1"/>
    </source>
</evidence>
<proteinExistence type="inferred from homology"/>
<dbReference type="PROSITE" id="PS00760">
    <property type="entry name" value="SPASE_I_2"/>
    <property type="match status" value="1"/>
</dbReference>
<dbReference type="InterPro" id="IPR036286">
    <property type="entry name" value="LexA/Signal_pep-like_sf"/>
</dbReference>
<feature type="active site" evidence="7">
    <location>
        <position position="54"/>
    </location>
</feature>
<dbReference type="EMBL" id="QGKL01000029">
    <property type="protein sequence ID" value="PWQ96383.1"/>
    <property type="molecule type" value="Genomic_DNA"/>
</dbReference>
<name>A0A317CG39_9GAMM</name>
<reference evidence="11 12" key="1">
    <citation type="submission" date="2018-05" db="EMBL/GenBank/DDBJ databases">
        <title>Leucothrix arctica sp. nov., isolated from Arctic seawater.</title>
        <authorList>
            <person name="Choi A."/>
            <person name="Baek K."/>
        </authorList>
    </citation>
    <scope>NUCLEOTIDE SEQUENCE [LARGE SCALE GENOMIC DNA]</scope>
    <source>
        <strain evidence="11 12">IMCC9719</strain>
    </source>
</reference>
<comment type="subcellular location">
    <subcellularLocation>
        <location evidence="9">Membrane</location>
        <topology evidence="9">Multi-pass membrane protein</topology>
    </subcellularLocation>
</comment>
<keyword evidence="6 8" id="KW-0378">Hydrolase</keyword>
<dbReference type="Gene3D" id="2.10.109.10">
    <property type="entry name" value="Umud Fragment, subunit A"/>
    <property type="match status" value="1"/>
</dbReference>
<dbReference type="AlphaFoldDB" id="A0A317CG39"/>
<dbReference type="InterPro" id="IPR019757">
    <property type="entry name" value="Pept_S26A_signal_pept_1_Lys-AS"/>
</dbReference>
<accession>A0A317CG39</accession>
<dbReference type="PROSITE" id="PS00761">
    <property type="entry name" value="SPASE_I_3"/>
    <property type="match status" value="1"/>
</dbReference>
<evidence type="ECO:0000256" key="1">
    <source>
        <dbReference type="ARBA" id="ARBA00000677"/>
    </source>
</evidence>
<dbReference type="PROSITE" id="PS00501">
    <property type="entry name" value="SPASE_I_1"/>
    <property type="match status" value="1"/>
</dbReference>
<dbReference type="OrthoDB" id="5986739at2"/>
<dbReference type="GO" id="GO:0016020">
    <property type="term" value="C:membrane"/>
    <property type="evidence" value="ECO:0007669"/>
    <property type="project" value="UniProtKB-SubCell"/>
</dbReference>
<dbReference type="PANTHER" id="PTHR43390">
    <property type="entry name" value="SIGNAL PEPTIDASE I"/>
    <property type="match status" value="1"/>
</dbReference>
<dbReference type="GO" id="GO:0004252">
    <property type="term" value="F:serine-type endopeptidase activity"/>
    <property type="evidence" value="ECO:0007669"/>
    <property type="project" value="InterPro"/>
</dbReference>
<evidence type="ECO:0000313" key="12">
    <source>
        <dbReference type="Proteomes" id="UP000245506"/>
    </source>
</evidence>
<comment type="catalytic activity">
    <reaction evidence="1 8">
        <text>Cleavage of hydrophobic, N-terminal signal or leader sequences from secreted and periplasmic proteins.</text>
        <dbReference type="EC" id="3.4.21.89"/>
    </reaction>
</comment>
<evidence type="ECO:0000256" key="5">
    <source>
        <dbReference type="ARBA" id="ARBA00022670"/>
    </source>
</evidence>
<dbReference type="EC" id="3.4.21.89" evidence="3 8"/>
<comment type="similarity">
    <text evidence="2 9">Belongs to the peptidase S26 family.</text>
</comment>
<dbReference type="NCBIfam" id="TIGR02227">
    <property type="entry name" value="sigpep_I_bact"/>
    <property type="match status" value="1"/>
</dbReference>
<evidence type="ECO:0000256" key="6">
    <source>
        <dbReference type="ARBA" id="ARBA00022801"/>
    </source>
</evidence>
<gene>
    <name evidence="11" type="primary">lepB</name>
    <name evidence="11" type="ORF">DKT75_10390</name>
</gene>
<organism evidence="11 12">
    <name type="scientific">Leucothrix arctica</name>
    <dbReference type="NCBI Taxonomy" id="1481894"/>
    <lineage>
        <taxon>Bacteria</taxon>
        <taxon>Pseudomonadati</taxon>
        <taxon>Pseudomonadota</taxon>
        <taxon>Gammaproteobacteria</taxon>
        <taxon>Thiotrichales</taxon>
        <taxon>Thiotrichaceae</taxon>
        <taxon>Leucothrix</taxon>
    </lineage>
</organism>
<sequence>MMGIKLRYWLIGIVIISAAVTSGAKYQLNPYNTASDTFRGRVLGFEIFRIPSGSMQPTLVPGDNIFVSTRIYNEQEPQINDVIIFLYPKNKEVNYVKRLIGLGGDTVRIENFNVYVNDKIINQTYLDNNFVQRPFSRYMQEITIPEDKLFVLGDNRDNSNDGRFFGLVDRADVIGKAKMIILGEPKRIGQKL</sequence>
<evidence type="ECO:0000256" key="8">
    <source>
        <dbReference type="RuleBase" id="RU003993"/>
    </source>
</evidence>
<dbReference type="PANTHER" id="PTHR43390:SF1">
    <property type="entry name" value="CHLOROPLAST PROCESSING PEPTIDASE"/>
    <property type="match status" value="1"/>
</dbReference>
<evidence type="ECO:0000256" key="2">
    <source>
        <dbReference type="ARBA" id="ARBA00009370"/>
    </source>
</evidence>
<keyword evidence="12" id="KW-1185">Reference proteome</keyword>
<protein>
    <recommendedName>
        <fullName evidence="4 8">Signal peptidase I</fullName>
        <ecNumber evidence="3 8">3.4.21.89</ecNumber>
    </recommendedName>
</protein>
<dbReference type="PRINTS" id="PR00727">
    <property type="entry name" value="LEADERPTASE"/>
</dbReference>
<evidence type="ECO:0000259" key="10">
    <source>
        <dbReference type="Pfam" id="PF10502"/>
    </source>
</evidence>
<evidence type="ECO:0000256" key="9">
    <source>
        <dbReference type="RuleBase" id="RU362042"/>
    </source>
</evidence>
<evidence type="ECO:0000256" key="4">
    <source>
        <dbReference type="ARBA" id="ARBA00019232"/>
    </source>
</evidence>
<dbReference type="InterPro" id="IPR019533">
    <property type="entry name" value="Peptidase_S26"/>
</dbReference>
<feature type="active site" evidence="7">
    <location>
        <position position="97"/>
    </location>
</feature>
<feature type="domain" description="Peptidase S26" evidence="10">
    <location>
        <begin position="41"/>
        <end position="181"/>
    </location>
</feature>
<dbReference type="GO" id="GO:0009003">
    <property type="term" value="F:signal peptidase activity"/>
    <property type="evidence" value="ECO:0007669"/>
    <property type="project" value="UniProtKB-EC"/>
</dbReference>
<evidence type="ECO:0000313" key="11">
    <source>
        <dbReference type="EMBL" id="PWQ96383.1"/>
    </source>
</evidence>
<evidence type="ECO:0000256" key="3">
    <source>
        <dbReference type="ARBA" id="ARBA00013208"/>
    </source>
</evidence>
<dbReference type="RefSeq" id="WP_109823354.1">
    <property type="nucleotide sequence ID" value="NZ_QGKL01000029.1"/>
</dbReference>
<dbReference type="CDD" id="cd06530">
    <property type="entry name" value="S26_SPase_I"/>
    <property type="match status" value="1"/>
</dbReference>
<dbReference type="Pfam" id="PF10502">
    <property type="entry name" value="Peptidase_S26"/>
    <property type="match status" value="1"/>
</dbReference>
<dbReference type="GO" id="GO:0006465">
    <property type="term" value="P:signal peptide processing"/>
    <property type="evidence" value="ECO:0007669"/>
    <property type="project" value="InterPro"/>
</dbReference>
<dbReference type="InterPro" id="IPR019756">
    <property type="entry name" value="Pept_S26A_signal_pept_1_Ser-AS"/>
</dbReference>
<comment type="caution">
    <text evidence="11">The sequence shown here is derived from an EMBL/GenBank/DDBJ whole genome shotgun (WGS) entry which is preliminary data.</text>
</comment>
<dbReference type="InterPro" id="IPR000223">
    <property type="entry name" value="Pept_S26A_signal_pept_1"/>
</dbReference>
<keyword evidence="5 8" id="KW-0645">Protease</keyword>